<dbReference type="Pfam" id="PF07647">
    <property type="entry name" value="SAM_2"/>
    <property type="match status" value="1"/>
</dbReference>
<dbReference type="Gene3D" id="1.10.150.50">
    <property type="entry name" value="Transcription Factor, Ets-1"/>
    <property type="match status" value="1"/>
</dbReference>
<organism evidence="2">
    <name type="scientific">Lotharella oceanica</name>
    <dbReference type="NCBI Taxonomy" id="641309"/>
    <lineage>
        <taxon>Eukaryota</taxon>
        <taxon>Sar</taxon>
        <taxon>Rhizaria</taxon>
        <taxon>Cercozoa</taxon>
        <taxon>Chlorarachniophyceae</taxon>
        <taxon>Lotharella</taxon>
    </lineage>
</organism>
<dbReference type="InterPro" id="IPR001660">
    <property type="entry name" value="SAM"/>
</dbReference>
<evidence type="ECO:0000313" key="2">
    <source>
        <dbReference type="EMBL" id="CAD9755405.1"/>
    </source>
</evidence>
<evidence type="ECO:0000259" key="1">
    <source>
        <dbReference type="PROSITE" id="PS50105"/>
    </source>
</evidence>
<dbReference type="PROSITE" id="PS50105">
    <property type="entry name" value="SAM_DOMAIN"/>
    <property type="match status" value="1"/>
</dbReference>
<dbReference type="EMBL" id="HBHP01009147">
    <property type="protein sequence ID" value="CAD9755405.1"/>
    <property type="molecule type" value="Transcribed_RNA"/>
</dbReference>
<accession>A0A7S2X8Q1</accession>
<proteinExistence type="predicted"/>
<feature type="domain" description="SAM" evidence="1">
    <location>
        <begin position="51"/>
        <end position="106"/>
    </location>
</feature>
<sequence>MIATPQFKSAPLSSLTLVAECLKEAKSEAGIMDLLEGSGQRRQHKAIVVEWSVEKVGDFVRSVGKSAAWDNHASIFMENGIDGAVLVNLIMEYIVDDMGINRMFARTLHAAIRRL</sequence>
<dbReference type="SUPFAM" id="SSF47769">
    <property type="entry name" value="SAM/Pointed domain"/>
    <property type="match status" value="1"/>
</dbReference>
<gene>
    <name evidence="2" type="ORF">LSP00402_LOCUS5696</name>
</gene>
<reference evidence="2" key="1">
    <citation type="submission" date="2021-01" db="EMBL/GenBank/DDBJ databases">
        <authorList>
            <person name="Corre E."/>
            <person name="Pelletier E."/>
            <person name="Niang G."/>
            <person name="Scheremetjew M."/>
            <person name="Finn R."/>
            <person name="Kale V."/>
            <person name="Holt S."/>
            <person name="Cochrane G."/>
            <person name="Meng A."/>
            <person name="Brown T."/>
            <person name="Cohen L."/>
        </authorList>
    </citation>
    <scope>NUCLEOTIDE SEQUENCE</scope>
    <source>
        <strain evidence="2">CCMP622</strain>
    </source>
</reference>
<dbReference type="InterPro" id="IPR013761">
    <property type="entry name" value="SAM/pointed_sf"/>
</dbReference>
<protein>
    <recommendedName>
        <fullName evidence="1">SAM domain-containing protein</fullName>
    </recommendedName>
</protein>
<name>A0A7S2X8Q1_9EUKA</name>
<dbReference type="AlphaFoldDB" id="A0A7S2X8Q1"/>